<dbReference type="InterPro" id="IPR027417">
    <property type="entry name" value="P-loop_NTPase"/>
</dbReference>
<evidence type="ECO:0000259" key="1">
    <source>
        <dbReference type="Pfam" id="PF13521"/>
    </source>
</evidence>
<dbReference type="Proteomes" id="UP001174936">
    <property type="component" value="Unassembled WGS sequence"/>
</dbReference>
<accession>A0AA40CRC0</accession>
<gene>
    <name evidence="2" type="ORF">B0T16DRAFT_325135</name>
</gene>
<reference evidence="2" key="1">
    <citation type="submission" date="2023-06" db="EMBL/GenBank/DDBJ databases">
        <title>Genome-scale phylogeny and comparative genomics of the fungal order Sordariales.</title>
        <authorList>
            <consortium name="Lawrence Berkeley National Laboratory"/>
            <person name="Hensen N."/>
            <person name="Bonometti L."/>
            <person name="Westerberg I."/>
            <person name="Brannstrom I.O."/>
            <person name="Guillou S."/>
            <person name="Cros-Aarteil S."/>
            <person name="Calhoun S."/>
            <person name="Haridas S."/>
            <person name="Kuo A."/>
            <person name="Mondo S."/>
            <person name="Pangilinan J."/>
            <person name="Riley R."/>
            <person name="Labutti K."/>
            <person name="Andreopoulos B."/>
            <person name="Lipzen A."/>
            <person name="Chen C."/>
            <person name="Yanf M."/>
            <person name="Daum C."/>
            <person name="Ng V."/>
            <person name="Clum A."/>
            <person name="Steindorff A."/>
            <person name="Ohm R."/>
            <person name="Martin F."/>
            <person name="Silar P."/>
            <person name="Natvig D."/>
            <person name="Lalanne C."/>
            <person name="Gautier V."/>
            <person name="Ament-Velasquez S.L."/>
            <person name="Kruys A."/>
            <person name="Hutchinson M.I."/>
            <person name="Powell A.J."/>
            <person name="Barry K."/>
            <person name="Miller A.N."/>
            <person name="Grigoriev I.V."/>
            <person name="Debuchy R."/>
            <person name="Gladieux P."/>
            <person name="Thoren M.H."/>
            <person name="Johannesson H."/>
        </authorList>
    </citation>
    <scope>NUCLEOTIDE SEQUENCE</scope>
    <source>
        <strain evidence="2">SMH2532-1</strain>
    </source>
</reference>
<dbReference type="AlphaFoldDB" id="A0AA40CRC0"/>
<feature type="domain" description="NadR/Ttd14 AAA" evidence="1">
    <location>
        <begin position="6"/>
        <end position="182"/>
    </location>
</feature>
<organism evidence="2 3">
    <name type="scientific">Cercophora newfieldiana</name>
    <dbReference type="NCBI Taxonomy" id="92897"/>
    <lineage>
        <taxon>Eukaryota</taxon>
        <taxon>Fungi</taxon>
        <taxon>Dikarya</taxon>
        <taxon>Ascomycota</taxon>
        <taxon>Pezizomycotina</taxon>
        <taxon>Sordariomycetes</taxon>
        <taxon>Sordariomycetidae</taxon>
        <taxon>Sordariales</taxon>
        <taxon>Lasiosphaeriaceae</taxon>
        <taxon>Cercophora</taxon>
    </lineage>
</organism>
<proteinExistence type="predicted"/>
<dbReference type="InterPro" id="IPR038727">
    <property type="entry name" value="NadR/Ttd14_AAA_dom"/>
</dbReference>
<sequence length="211" mass="23180">MTPQNIYIVGAQCTGKTTLVNALEAHYKANEPPEGQPAIIKEVARTVLVQYSFTAHDITSSTERCLALQKLILQVQLREEKRALESGAQWFISDRSGIDPIAYALQYVGQEGANVLLGSPEWAELKKRMQASLIVVCEAGVSWLRDDGVRLMPANTEEWGEFHELFCALLRREGLAFVTLSRAISDISERVQASVGAVGAASNHTVNQPLD</sequence>
<evidence type="ECO:0000313" key="3">
    <source>
        <dbReference type="Proteomes" id="UP001174936"/>
    </source>
</evidence>
<dbReference type="SUPFAM" id="SSF52540">
    <property type="entry name" value="P-loop containing nucleoside triphosphate hydrolases"/>
    <property type="match status" value="1"/>
</dbReference>
<dbReference type="Gene3D" id="3.40.50.300">
    <property type="entry name" value="P-loop containing nucleotide triphosphate hydrolases"/>
    <property type="match status" value="1"/>
</dbReference>
<keyword evidence="3" id="KW-1185">Reference proteome</keyword>
<dbReference type="EMBL" id="JAULSV010000003">
    <property type="protein sequence ID" value="KAK0648561.1"/>
    <property type="molecule type" value="Genomic_DNA"/>
</dbReference>
<protein>
    <submittedName>
        <fullName evidence="2">AAA domain-containing protein</fullName>
    </submittedName>
</protein>
<evidence type="ECO:0000313" key="2">
    <source>
        <dbReference type="EMBL" id="KAK0648561.1"/>
    </source>
</evidence>
<comment type="caution">
    <text evidence="2">The sequence shown here is derived from an EMBL/GenBank/DDBJ whole genome shotgun (WGS) entry which is preliminary data.</text>
</comment>
<dbReference type="Pfam" id="PF13521">
    <property type="entry name" value="AAA_28"/>
    <property type="match status" value="1"/>
</dbReference>
<name>A0AA40CRC0_9PEZI</name>